<evidence type="ECO:0000256" key="1">
    <source>
        <dbReference type="ARBA" id="ARBA00022630"/>
    </source>
</evidence>
<keyword evidence="1" id="KW-0285">Flavoprotein</keyword>
<organism evidence="7 8">
    <name type="scientific">Actinoalloteichus fjordicus</name>
    <dbReference type="NCBI Taxonomy" id="1612552"/>
    <lineage>
        <taxon>Bacteria</taxon>
        <taxon>Bacillati</taxon>
        <taxon>Actinomycetota</taxon>
        <taxon>Actinomycetes</taxon>
        <taxon>Pseudonocardiales</taxon>
        <taxon>Pseudonocardiaceae</taxon>
        <taxon>Actinoalloteichus</taxon>
    </lineage>
</organism>
<keyword evidence="3 7" id="KW-0560">Oxidoreductase</keyword>
<evidence type="ECO:0000313" key="8">
    <source>
        <dbReference type="Proteomes" id="UP000185511"/>
    </source>
</evidence>
<keyword evidence="4" id="KW-0503">Monooxygenase</keyword>
<dbReference type="NCBIfam" id="TIGR03560">
    <property type="entry name" value="F420_Rv1855c"/>
    <property type="match status" value="1"/>
</dbReference>
<sequence>MVHFAMRTSIPASARQSDTDPERPCTVGQAVGRSGRSLGSVTDSLTLRIFTEPQQGASYDDLLRLARHAEETGYDAFFRSDHYLSMGDGSGLPGPTDAWVTLGALARETATIRLGTLVTAATFRYPGPLAVAVAQVDQMSGGRVEFGLGTGWFAREHTAYGIPFPPIGERFDLFTEQLEVITGLWATEEGETFSYDGTHYRLVDSPALPKPVQRPGPPVVIGGSGKKRTPRLAARFADEFNLPFVDADTAAAQFDRVRAAAVDVGRDPGEIRWSAAQVLCVGRDDAELVRRAEAIDRKPAELRENGLAGSPAEVVDKLGRWRERGGIDRMYLQVLDVTDLEHIELVAAEVVPQLG</sequence>
<evidence type="ECO:0000259" key="6">
    <source>
        <dbReference type="Pfam" id="PF00296"/>
    </source>
</evidence>
<evidence type="ECO:0000256" key="4">
    <source>
        <dbReference type="ARBA" id="ARBA00023033"/>
    </source>
</evidence>
<evidence type="ECO:0000313" key="7">
    <source>
        <dbReference type="EMBL" id="APU17031.1"/>
    </source>
</evidence>
<dbReference type="InterPro" id="IPR036661">
    <property type="entry name" value="Luciferase-like_sf"/>
</dbReference>
<name>A0AAC9PUJ3_9PSEU</name>
<dbReference type="EMBL" id="CP016076">
    <property type="protein sequence ID" value="APU17031.1"/>
    <property type="molecule type" value="Genomic_DNA"/>
</dbReference>
<dbReference type="PANTHER" id="PTHR42847:SF4">
    <property type="entry name" value="ALKANESULFONATE MONOOXYGENASE-RELATED"/>
    <property type="match status" value="1"/>
</dbReference>
<protein>
    <submittedName>
        <fullName evidence="7">F420-dependent oxidoreductase</fullName>
        <ecNumber evidence="7">1.14.14.5</ecNumber>
    </submittedName>
</protein>
<dbReference type="EC" id="1.14.14.5" evidence="7"/>
<feature type="region of interest" description="Disordered" evidence="5">
    <location>
        <begin position="1"/>
        <end position="33"/>
    </location>
</feature>
<dbReference type="PANTHER" id="PTHR42847">
    <property type="entry name" value="ALKANESULFONATE MONOOXYGENASE"/>
    <property type="match status" value="1"/>
</dbReference>
<dbReference type="InterPro" id="IPR050172">
    <property type="entry name" value="SsuD_RutA_monooxygenase"/>
</dbReference>
<accession>A0AAC9PUJ3</accession>
<dbReference type="InterPro" id="IPR019952">
    <property type="entry name" value="F420_OxRdatse_Rv1855c_pred"/>
</dbReference>
<dbReference type="SUPFAM" id="SSF51679">
    <property type="entry name" value="Bacterial luciferase-like"/>
    <property type="match status" value="1"/>
</dbReference>
<dbReference type="AlphaFoldDB" id="A0AAC9PUJ3"/>
<dbReference type="Proteomes" id="UP000185511">
    <property type="component" value="Chromosome"/>
</dbReference>
<dbReference type="GO" id="GO:0008726">
    <property type="term" value="F:alkanesulfonate monooxygenase activity"/>
    <property type="evidence" value="ECO:0007669"/>
    <property type="project" value="UniProtKB-EC"/>
</dbReference>
<evidence type="ECO:0000256" key="3">
    <source>
        <dbReference type="ARBA" id="ARBA00023002"/>
    </source>
</evidence>
<keyword evidence="2" id="KW-0288">FMN</keyword>
<gene>
    <name evidence="7" type="ORF">UA74_25085</name>
</gene>
<dbReference type="KEGG" id="acad:UA74_25085"/>
<keyword evidence="8" id="KW-1185">Reference proteome</keyword>
<dbReference type="Pfam" id="PF00296">
    <property type="entry name" value="Bac_luciferase"/>
    <property type="match status" value="1"/>
</dbReference>
<evidence type="ECO:0000256" key="2">
    <source>
        <dbReference type="ARBA" id="ARBA00022643"/>
    </source>
</evidence>
<feature type="domain" description="Luciferase-like" evidence="6">
    <location>
        <begin position="49"/>
        <end position="294"/>
    </location>
</feature>
<proteinExistence type="predicted"/>
<dbReference type="Gene3D" id="3.20.20.30">
    <property type="entry name" value="Luciferase-like domain"/>
    <property type="match status" value="1"/>
</dbReference>
<evidence type="ECO:0000256" key="5">
    <source>
        <dbReference type="SAM" id="MobiDB-lite"/>
    </source>
</evidence>
<dbReference type="InterPro" id="IPR011251">
    <property type="entry name" value="Luciferase-like_dom"/>
</dbReference>
<reference evidence="8" key="1">
    <citation type="submission" date="2016-06" db="EMBL/GenBank/DDBJ databases">
        <title>Complete genome sequence of Actinoalloteichus fjordicus DSM 46855 (=ADI127-17), type strain of the new species Actinoalloteichus fjordicus.</title>
        <authorList>
            <person name="Ruckert C."/>
            <person name="Nouioui I."/>
            <person name="Willmese J."/>
            <person name="van Wezel G."/>
            <person name="Klenk H.-P."/>
            <person name="Kalinowski J."/>
            <person name="Zotchev S.B."/>
        </authorList>
    </citation>
    <scope>NUCLEOTIDE SEQUENCE [LARGE SCALE GENOMIC DNA]</scope>
    <source>
        <strain evidence="8">ADI127-7</strain>
    </source>
</reference>
<dbReference type="GO" id="GO:0046306">
    <property type="term" value="P:alkanesulfonate catabolic process"/>
    <property type="evidence" value="ECO:0007669"/>
    <property type="project" value="TreeGrafter"/>
</dbReference>